<dbReference type="Proteomes" id="UP000198211">
    <property type="component" value="Unassembled WGS sequence"/>
</dbReference>
<reference evidence="2" key="1">
    <citation type="submission" date="2017-03" db="EMBL/GenBank/DDBJ databases">
        <title>Phytopthora megakarya and P. palmivora, two closely related causual agents of cacao black pod achieved similar genome size and gene model numbers by different mechanisms.</title>
        <authorList>
            <person name="Ali S."/>
            <person name="Shao J."/>
            <person name="Larry D.J."/>
            <person name="Kronmiller B."/>
            <person name="Shen D."/>
            <person name="Strem M.D."/>
            <person name="Melnick R.L."/>
            <person name="Guiltinan M.J."/>
            <person name="Tyler B.M."/>
            <person name="Meinhardt L.W."/>
            <person name="Bailey B.A."/>
        </authorList>
    </citation>
    <scope>NUCLEOTIDE SEQUENCE [LARGE SCALE GENOMIC DNA]</scope>
    <source>
        <strain evidence="2">zdho120</strain>
    </source>
</reference>
<dbReference type="STRING" id="4795.A0A225VM71"/>
<sequence length="169" mass="18704">MNLSDLKLANTKRAQTTVLASFERYLFSEGTSTAYMGTLIVADPARAGAMLVTIMDKFGVHFAFQEGNGKAAYYCQVKCWLMDQYPQHCGLVEIQLLKQGRTLGQHCIKRESSGFTKKPPHVLKKKMMYLNTNASTPTIKTLVYCVCSGTCSDIPPIRVSCATAAFNRC</sequence>
<dbReference type="EMBL" id="NBNE01003963">
    <property type="protein sequence ID" value="OWZ06432.1"/>
    <property type="molecule type" value="Genomic_DNA"/>
</dbReference>
<proteinExistence type="predicted"/>
<accession>A0A225VM71</accession>
<keyword evidence="2" id="KW-1185">Reference proteome</keyword>
<evidence type="ECO:0000313" key="1">
    <source>
        <dbReference type="EMBL" id="OWZ06432.1"/>
    </source>
</evidence>
<protein>
    <submittedName>
        <fullName evidence="1">Uncharacterized protein</fullName>
    </submittedName>
</protein>
<gene>
    <name evidence="1" type="ORF">PHMEG_00021313</name>
</gene>
<evidence type="ECO:0000313" key="2">
    <source>
        <dbReference type="Proteomes" id="UP000198211"/>
    </source>
</evidence>
<name>A0A225VM71_9STRA</name>
<dbReference type="AlphaFoldDB" id="A0A225VM71"/>
<comment type="caution">
    <text evidence="1">The sequence shown here is derived from an EMBL/GenBank/DDBJ whole genome shotgun (WGS) entry which is preliminary data.</text>
</comment>
<organism evidence="1 2">
    <name type="scientific">Phytophthora megakarya</name>
    <dbReference type="NCBI Taxonomy" id="4795"/>
    <lineage>
        <taxon>Eukaryota</taxon>
        <taxon>Sar</taxon>
        <taxon>Stramenopiles</taxon>
        <taxon>Oomycota</taxon>
        <taxon>Peronosporomycetes</taxon>
        <taxon>Peronosporales</taxon>
        <taxon>Peronosporaceae</taxon>
        <taxon>Phytophthora</taxon>
    </lineage>
</organism>